<dbReference type="Proteomes" id="UP000638648">
    <property type="component" value="Unassembled WGS sequence"/>
</dbReference>
<feature type="region of interest" description="Disordered" evidence="1">
    <location>
        <begin position="1"/>
        <end position="57"/>
    </location>
</feature>
<gene>
    <name evidence="3" type="ORF">HEB94_001913</name>
</gene>
<reference evidence="3" key="1">
    <citation type="submission" date="2020-10" db="EMBL/GenBank/DDBJ databases">
        <title>Sequencing the genomes of 1000 actinobacteria strains.</title>
        <authorList>
            <person name="Klenk H.-P."/>
        </authorList>
    </citation>
    <scope>NUCLEOTIDE SEQUENCE</scope>
    <source>
        <strain evidence="3">DSM 45354</strain>
    </source>
</reference>
<dbReference type="RefSeq" id="WP_192749464.1">
    <property type="nucleotide sequence ID" value="NZ_BAABJL010000030.1"/>
</dbReference>
<feature type="domain" description="Amidase" evidence="2">
    <location>
        <begin position="66"/>
        <end position="464"/>
    </location>
</feature>
<dbReference type="InterPro" id="IPR036928">
    <property type="entry name" value="AS_sf"/>
</dbReference>
<dbReference type="GO" id="GO:0003824">
    <property type="term" value="F:catalytic activity"/>
    <property type="evidence" value="ECO:0007669"/>
    <property type="project" value="InterPro"/>
</dbReference>
<comment type="caution">
    <text evidence="3">The sequence shown here is derived from an EMBL/GenBank/DDBJ whole genome shotgun (WGS) entry which is preliminary data.</text>
</comment>
<feature type="compositionally biased region" description="Low complexity" evidence="1">
    <location>
        <begin position="10"/>
        <end position="19"/>
    </location>
</feature>
<keyword evidence="4" id="KW-1185">Reference proteome</keyword>
<evidence type="ECO:0000259" key="2">
    <source>
        <dbReference type="Pfam" id="PF01425"/>
    </source>
</evidence>
<feature type="compositionally biased region" description="Pro residues" evidence="1">
    <location>
        <begin position="20"/>
        <end position="35"/>
    </location>
</feature>
<evidence type="ECO:0000313" key="4">
    <source>
        <dbReference type="Proteomes" id="UP000638648"/>
    </source>
</evidence>
<name>A0A927MXL2_9ACTN</name>
<dbReference type="Pfam" id="PF01425">
    <property type="entry name" value="Amidase"/>
    <property type="match status" value="1"/>
</dbReference>
<dbReference type="PANTHER" id="PTHR11895:SF67">
    <property type="entry name" value="AMIDASE DOMAIN-CONTAINING PROTEIN"/>
    <property type="match status" value="1"/>
</dbReference>
<feature type="compositionally biased region" description="Low complexity" evidence="1">
    <location>
        <begin position="36"/>
        <end position="51"/>
    </location>
</feature>
<evidence type="ECO:0000256" key="1">
    <source>
        <dbReference type="SAM" id="MobiDB-lite"/>
    </source>
</evidence>
<dbReference type="EMBL" id="JADBEM010000001">
    <property type="protein sequence ID" value="MBE1605065.1"/>
    <property type="molecule type" value="Genomic_DNA"/>
</dbReference>
<dbReference type="InterPro" id="IPR023631">
    <property type="entry name" value="Amidase_dom"/>
</dbReference>
<dbReference type="PANTHER" id="PTHR11895">
    <property type="entry name" value="TRANSAMIDASE"/>
    <property type="match status" value="1"/>
</dbReference>
<protein>
    <submittedName>
        <fullName evidence="3">Asp-tRNA(Asn)/Glu-tRNA(Gln) amidotransferase A subunit family amidase</fullName>
    </submittedName>
</protein>
<proteinExistence type="predicted"/>
<dbReference type="SUPFAM" id="SSF75304">
    <property type="entry name" value="Amidase signature (AS) enzymes"/>
    <property type="match status" value="1"/>
</dbReference>
<dbReference type="Gene3D" id="3.90.1300.10">
    <property type="entry name" value="Amidase signature (AS) domain"/>
    <property type="match status" value="1"/>
</dbReference>
<accession>A0A927MXL2</accession>
<sequence>MTESRVGAEAGPPSSSSPSPASPSPASPSPAPPSTGSPSAGSSTSGSLSSSRRAVDELPGAGEHVEFVEHLLARIEAVDPDLHAFVAEPDRAGRLRDEVSSLARRWPVPDSRPGLYGVPVGVKDVFHADGLPTHGGSQLPAEVLTGPQASAVTRLREAGAVVAGKTVTAEFAFMAPGPTRNPHRLGHTPGGSSSGSAAAVAAGLVPLALGTQTVGSVVRPAAYCGIVGFKPSYGRIPADGLIANAPTFDTVGVLTPDVAGAVRAAAVLLDDWDVRTHAEQAGGRPVLGVPEGPYLGQATPEALAAFAAQVARLEAAGYAVRRVRLLADIDAVNERNTLINLVELARSHEPLFAKYADSYNEVSATAIRQGERIPTADYARALDERATYASDLVGVMETEHIDAWIAPSATGPAPEGLATTGSPLMNLPWTQARLPVVGVPAGLVAGLPVGLQCVARPGEDERLLAWAGAIEATLGERQ</sequence>
<dbReference type="InterPro" id="IPR000120">
    <property type="entry name" value="Amidase"/>
</dbReference>
<dbReference type="AlphaFoldDB" id="A0A927MXL2"/>
<evidence type="ECO:0000313" key="3">
    <source>
        <dbReference type="EMBL" id="MBE1605065.1"/>
    </source>
</evidence>
<organism evidence="3 4">
    <name type="scientific">Actinopolymorpha pittospori</name>
    <dbReference type="NCBI Taxonomy" id="648752"/>
    <lineage>
        <taxon>Bacteria</taxon>
        <taxon>Bacillati</taxon>
        <taxon>Actinomycetota</taxon>
        <taxon>Actinomycetes</taxon>
        <taxon>Propionibacteriales</taxon>
        <taxon>Actinopolymorphaceae</taxon>
        <taxon>Actinopolymorpha</taxon>
    </lineage>
</organism>